<evidence type="ECO:0000313" key="3">
    <source>
        <dbReference type="Proteomes" id="UP000004295"/>
    </source>
</evidence>
<name>C3J9L1_POREA</name>
<feature type="transmembrane region" description="Helical" evidence="1">
    <location>
        <begin position="6"/>
        <end position="29"/>
    </location>
</feature>
<evidence type="ECO:0000256" key="1">
    <source>
        <dbReference type="SAM" id="Phobius"/>
    </source>
</evidence>
<gene>
    <name evidence="2" type="ORF">POREN0001_0762</name>
</gene>
<organism evidence="2 3">
    <name type="scientific">Porphyromonas endodontalis (strain ATCC 35406 / DSM 24491 / JCM 8526 / CCUG 16442 / BCRC 14492 / NCTC 13058 / HG 370)</name>
    <name type="common">Bacteroides endodontalis</name>
    <dbReference type="NCBI Taxonomy" id="553175"/>
    <lineage>
        <taxon>Bacteria</taxon>
        <taxon>Pseudomonadati</taxon>
        <taxon>Bacteroidota</taxon>
        <taxon>Bacteroidia</taxon>
        <taxon>Bacteroidales</taxon>
        <taxon>Porphyromonadaceae</taxon>
        <taxon>Porphyromonas</taxon>
    </lineage>
</organism>
<accession>C3J9L1</accession>
<dbReference type="EMBL" id="ACNN01000014">
    <property type="protein sequence ID" value="EEN83104.1"/>
    <property type="molecule type" value="Genomic_DNA"/>
</dbReference>
<reference evidence="2 3" key="1">
    <citation type="submission" date="2009-04" db="EMBL/GenBank/DDBJ databases">
        <authorList>
            <person name="Sebastian Y."/>
            <person name="Madupu R."/>
            <person name="Durkin A.S."/>
            <person name="Torralba M."/>
            <person name="Methe B."/>
            <person name="Sutton G.G."/>
            <person name="Strausberg R.L."/>
            <person name="Nelson K.E."/>
        </authorList>
    </citation>
    <scope>NUCLEOTIDE SEQUENCE [LARGE SCALE GENOMIC DNA]</scope>
    <source>
        <strain evidence="3">ATCC 35406 / BCRC 14492 / JCM 8526 / NCTC 13058 / HG 370</strain>
    </source>
</reference>
<keyword evidence="3" id="KW-1185">Reference proteome</keyword>
<keyword evidence="1" id="KW-0472">Membrane</keyword>
<sequence>MKSSLGGFLFSLGEKAIFFLLYRFFAVALEKFSSCPRNKKI</sequence>
<protein>
    <submittedName>
        <fullName evidence="2">Uncharacterized protein</fullName>
    </submittedName>
</protein>
<keyword evidence="1" id="KW-0812">Transmembrane</keyword>
<keyword evidence="1" id="KW-1133">Transmembrane helix</keyword>
<dbReference type="Proteomes" id="UP000004295">
    <property type="component" value="Unassembled WGS sequence"/>
</dbReference>
<comment type="caution">
    <text evidence="2">The sequence shown here is derived from an EMBL/GenBank/DDBJ whole genome shotgun (WGS) entry which is preliminary data.</text>
</comment>
<evidence type="ECO:0000313" key="2">
    <source>
        <dbReference type="EMBL" id="EEN83104.1"/>
    </source>
</evidence>
<dbReference type="STRING" id="553175.POREN0001_0762"/>
<proteinExistence type="predicted"/>
<dbReference type="AlphaFoldDB" id="C3J9L1"/>